<dbReference type="EMBL" id="JAAARO010000002">
    <property type="protein sequence ID" value="KAF5751165.1"/>
    <property type="molecule type" value="Genomic_DNA"/>
</dbReference>
<dbReference type="InParanoid" id="A0A7J7DXR7"/>
<dbReference type="GO" id="GO:0070987">
    <property type="term" value="P:error-free translesion synthesis"/>
    <property type="evidence" value="ECO:0007669"/>
    <property type="project" value="TreeGrafter"/>
</dbReference>
<dbReference type="AlphaFoldDB" id="A0A7J7DXR7"/>
<proteinExistence type="predicted"/>
<evidence type="ECO:0000313" key="1">
    <source>
        <dbReference type="EMBL" id="KAF5751165.1"/>
    </source>
</evidence>
<dbReference type="Proteomes" id="UP000593562">
    <property type="component" value="Unassembled WGS sequence"/>
</dbReference>
<accession>A0A7J7DXR7</accession>
<dbReference type="GO" id="GO:0042276">
    <property type="term" value="P:error-prone translesion synthesis"/>
    <property type="evidence" value="ECO:0007669"/>
    <property type="project" value="TreeGrafter"/>
</dbReference>
<keyword evidence="2" id="KW-1185">Reference proteome</keyword>
<dbReference type="GO" id="GO:0003887">
    <property type="term" value="F:DNA-directed DNA polymerase activity"/>
    <property type="evidence" value="ECO:0007669"/>
    <property type="project" value="TreeGrafter"/>
</dbReference>
<dbReference type="PANTHER" id="PTHR45990">
    <property type="entry name" value="DNA REPAIR PROTEIN REV1"/>
    <property type="match status" value="1"/>
</dbReference>
<dbReference type="GO" id="GO:0017125">
    <property type="term" value="F:deoxycytidyl transferase activity"/>
    <property type="evidence" value="ECO:0007669"/>
    <property type="project" value="TreeGrafter"/>
</dbReference>
<organism evidence="1 2">
    <name type="scientific">Tripterygium wilfordii</name>
    <name type="common">Thunder God vine</name>
    <dbReference type="NCBI Taxonomy" id="458696"/>
    <lineage>
        <taxon>Eukaryota</taxon>
        <taxon>Viridiplantae</taxon>
        <taxon>Streptophyta</taxon>
        <taxon>Embryophyta</taxon>
        <taxon>Tracheophyta</taxon>
        <taxon>Spermatophyta</taxon>
        <taxon>Magnoliopsida</taxon>
        <taxon>eudicotyledons</taxon>
        <taxon>Gunneridae</taxon>
        <taxon>Pentapetalae</taxon>
        <taxon>rosids</taxon>
        <taxon>fabids</taxon>
        <taxon>Celastrales</taxon>
        <taxon>Celastraceae</taxon>
        <taxon>Tripterygium</taxon>
    </lineage>
</organism>
<name>A0A7J7DXR7_TRIWF</name>
<protein>
    <submittedName>
        <fullName evidence="1">DNA repair protein REV1 isoform X2</fullName>
    </submittedName>
</protein>
<evidence type="ECO:0000313" key="2">
    <source>
        <dbReference type="Proteomes" id="UP000593562"/>
    </source>
</evidence>
<gene>
    <name evidence="1" type="ORF">HS088_TW02G00175</name>
</gene>
<dbReference type="PANTHER" id="PTHR45990:SF1">
    <property type="entry name" value="DNA REPAIR PROTEIN REV1"/>
    <property type="match status" value="1"/>
</dbReference>
<sequence length="62" mass="6745">MAWGANSLSNFGSYMVKKNWKLHNPFEAEASTSLHGGSSSEKPIFHEVSIFVDGFTVPSGQV</sequence>
<reference evidence="1 2" key="1">
    <citation type="journal article" date="2020" name="Nat. Commun.">
        <title>Genome of Tripterygium wilfordii and identification of cytochrome P450 involved in triptolide biosynthesis.</title>
        <authorList>
            <person name="Tu L."/>
            <person name="Su P."/>
            <person name="Zhang Z."/>
            <person name="Gao L."/>
            <person name="Wang J."/>
            <person name="Hu T."/>
            <person name="Zhou J."/>
            <person name="Zhang Y."/>
            <person name="Zhao Y."/>
            <person name="Liu Y."/>
            <person name="Song Y."/>
            <person name="Tong Y."/>
            <person name="Lu Y."/>
            <person name="Yang J."/>
            <person name="Xu C."/>
            <person name="Jia M."/>
            <person name="Peters R.J."/>
            <person name="Huang L."/>
            <person name="Gao W."/>
        </authorList>
    </citation>
    <scope>NUCLEOTIDE SEQUENCE [LARGE SCALE GENOMIC DNA]</scope>
    <source>
        <strain evidence="2">cv. XIE 37</strain>
        <tissue evidence="1">Leaf</tissue>
    </source>
</reference>
<comment type="caution">
    <text evidence="1">The sequence shown here is derived from an EMBL/GenBank/DDBJ whole genome shotgun (WGS) entry which is preliminary data.</text>
</comment>
<dbReference type="GO" id="GO:0005634">
    <property type="term" value="C:nucleus"/>
    <property type="evidence" value="ECO:0007669"/>
    <property type="project" value="TreeGrafter"/>
</dbReference>